<proteinExistence type="predicted"/>
<accession>A0AAV1SNL5</accession>
<sequence length="212" mass="24070">MFAHFVTNFPAFHQVLIFVTIQSLMVPTVPVGDRFHISTIGSPELLLFRCIVWCGYKDIRDSYEFETQLIEKILEFLKCELNREEMIVIEQSLLCAETQRRRKLRFQCLQGASEDVNELMEAKEAGVSYMIGHACVIASEASCVLKKFVINFGYGFLRRNSRRPATSLGIPHTALIEIILKTSPMLRILLKLPTLSRGFSFAPYSSEASGLI</sequence>
<dbReference type="Proteomes" id="UP001314170">
    <property type="component" value="Unassembled WGS sequence"/>
</dbReference>
<dbReference type="InterPro" id="IPR053952">
    <property type="entry name" value="K_trans_C"/>
</dbReference>
<reference evidence="2 3" key="1">
    <citation type="submission" date="2024-01" db="EMBL/GenBank/DDBJ databases">
        <authorList>
            <person name="Waweru B."/>
        </authorList>
    </citation>
    <scope>NUCLEOTIDE SEQUENCE [LARGE SCALE GENOMIC DNA]</scope>
</reference>
<dbReference type="PANTHER" id="PTHR30540:SF137">
    <property type="entry name" value="POTASSIUM TRANSPORTER"/>
    <property type="match status" value="1"/>
</dbReference>
<organism evidence="2 3">
    <name type="scientific">Dovyalis caffra</name>
    <dbReference type="NCBI Taxonomy" id="77055"/>
    <lineage>
        <taxon>Eukaryota</taxon>
        <taxon>Viridiplantae</taxon>
        <taxon>Streptophyta</taxon>
        <taxon>Embryophyta</taxon>
        <taxon>Tracheophyta</taxon>
        <taxon>Spermatophyta</taxon>
        <taxon>Magnoliopsida</taxon>
        <taxon>eudicotyledons</taxon>
        <taxon>Gunneridae</taxon>
        <taxon>Pentapetalae</taxon>
        <taxon>rosids</taxon>
        <taxon>fabids</taxon>
        <taxon>Malpighiales</taxon>
        <taxon>Salicaceae</taxon>
        <taxon>Flacourtieae</taxon>
        <taxon>Dovyalis</taxon>
    </lineage>
</organism>
<keyword evidence="3" id="KW-1185">Reference proteome</keyword>
<dbReference type="GO" id="GO:0015079">
    <property type="term" value="F:potassium ion transmembrane transporter activity"/>
    <property type="evidence" value="ECO:0007669"/>
    <property type="project" value="InterPro"/>
</dbReference>
<evidence type="ECO:0000313" key="2">
    <source>
        <dbReference type="EMBL" id="CAK7355442.1"/>
    </source>
</evidence>
<feature type="domain" description="K+ potassium transporter C-terminal" evidence="1">
    <location>
        <begin position="2"/>
        <end position="179"/>
    </location>
</feature>
<evidence type="ECO:0000313" key="3">
    <source>
        <dbReference type="Proteomes" id="UP001314170"/>
    </source>
</evidence>
<protein>
    <recommendedName>
        <fullName evidence="1">K+ potassium transporter C-terminal domain-containing protein</fullName>
    </recommendedName>
</protein>
<dbReference type="AlphaFoldDB" id="A0AAV1SNL5"/>
<dbReference type="GO" id="GO:0016020">
    <property type="term" value="C:membrane"/>
    <property type="evidence" value="ECO:0007669"/>
    <property type="project" value="InterPro"/>
</dbReference>
<name>A0AAV1SNL5_9ROSI</name>
<gene>
    <name evidence="2" type="ORF">DCAF_LOCUS25702</name>
</gene>
<dbReference type="EMBL" id="CAWUPB010001195">
    <property type="protein sequence ID" value="CAK7355442.1"/>
    <property type="molecule type" value="Genomic_DNA"/>
</dbReference>
<dbReference type="InterPro" id="IPR003855">
    <property type="entry name" value="K+_transporter"/>
</dbReference>
<evidence type="ECO:0000259" key="1">
    <source>
        <dbReference type="Pfam" id="PF22776"/>
    </source>
</evidence>
<dbReference type="PANTHER" id="PTHR30540">
    <property type="entry name" value="OSMOTIC STRESS POTASSIUM TRANSPORTER"/>
    <property type="match status" value="1"/>
</dbReference>
<dbReference type="Pfam" id="PF22776">
    <property type="entry name" value="K_trans_C"/>
    <property type="match status" value="1"/>
</dbReference>
<comment type="caution">
    <text evidence="2">The sequence shown here is derived from an EMBL/GenBank/DDBJ whole genome shotgun (WGS) entry which is preliminary data.</text>
</comment>